<evidence type="ECO:0000256" key="9">
    <source>
        <dbReference type="ARBA" id="ARBA00023098"/>
    </source>
</evidence>
<dbReference type="Pfam" id="PF02684">
    <property type="entry name" value="LpxB"/>
    <property type="match status" value="1"/>
</dbReference>
<evidence type="ECO:0000313" key="13">
    <source>
        <dbReference type="Proteomes" id="UP001410394"/>
    </source>
</evidence>
<dbReference type="Proteomes" id="UP001410394">
    <property type="component" value="Unassembled WGS sequence"/>
</dbReference>
<reference evidence="12 13" key="1">
    <citation type="journal article" date="2018" name="Int. J. Syst. Evol. Microbiol.">
        <title>Uliginosibacterium sediminicola sp. nov., isolated from freshwater sediment.</title>
        <authorList>
            <person name="Hwang W.M."/>
            <person name="Kim S.M."/>
            <person name="Kang K."/>
            <person name="Ahn T.Y."/>
        </authorList>
    </citation>
    <scope>NUCLEOTIDE SEQUENCE [LARGE SCALE GENOMIC DNA]</scope>
    <source>
        <strain evidence="12 13">M1-21</strain>
    </source>
</reference>
<keyword evidence="9 11" id="KW-0443">Lipid metabolism</keyword>
<organism evidence="12 13">
    <name type="scientific">Uliginosibacterium sediminicola</name>
    <dbReference type="NCBI Taxonomy" id="2024550"/>
    <lineage>
        <taxon>Bacteria</taxon>
        <taxon>Pseudomonadati</taxon>
        <taxon>Pseudomonadota</taxon>
        <taxon>Betaproteobacteria</taxon>
        <taxon>Rhodocyclales</taxon>
        <taxon>Zoogloeaceae</taxon>
        <taxon>Uliginosibacterium</taxon>
    </lineage>
</organism>
<evidence type="ECO:0000256" key="11">
    <source>
        <dbReference type="HAMAP-Rule" id="MF_00392"/>
    </source>
</evidence>
<keyword evidence="8 11" id="KW-0808">Transferase</keyword>
<evidence type="ECO:0000256" key="3">
    <source>
        <dbReference type="ARBA" id="ARBA00012687"/>
    </source>
</evidence>
<comment type="catalytic activity">
    <reaction evidence="10 11">
        <text>a lipid X + a UDP-2-N,3-O-bis[(3R)-3-hydroxyacyl]-alpha-D-glucosamine = a lipid A disaccharide + UDP + H(+)</text>
        <dbReference type="Rhea" id="RHEA:67828"/>
        <dbReference type="ChEBI" id="CHEBI:15378"/>
        <dbReference type="ChEBI" id="CHEBI:58223"/>
        <dbReference type="ChEBI" id="CHEBI:137748"/>
        <dbReference type="ChEBI" id="CHEBI:176338"/>
        <dbReference type="ChEBI" id="CHEBI:176343"/>
        <dbReference type="EC" id="2.4.1.182"/>
    </reaction>
</comment>
<evidence type="ECO:0000256" key="5">
    <source>
        <dbReference type="ARBA" id="ARBA00022516"/>
    </source>
</evidence>
<gene>
    <name evidence="11 12" type="primary">lpxB</name>
    <name evidence="12" type="ORF">ABDB84_04905</name>
</gene>
<dbReference type="NCBIfam" id="TIGR00215">
    <property type="entry name" value="lpxB"/>
    <property type="match status" value="1"/>
</dbReference>
<dbReference type="PANTHER" id="PTHR30372">
    <property type="entry name" value="LIPID-A-DISACCHARIDE SYNTHASE"/>
    <property type="match status" value="1"/>
</dbReference>
<evidence type="ECO:0000256" key="10">
    <source>
        <dbReference type="ARBA" id="ARBA00048975"/>
    </source>
</evidence>
<dbReference type="GO" id="GO:0008915">
    <property type="term" value="F:lipid-A-disaccharide synthase activity"/>
    <property type="evidence" value="ECO:0007669"/>
    <property type="project" value="UniProtKB-EC"/>
</dbReference>
<evidence type="ECO:0000256" key="6">
    <source>
        <dbReference type="ARBA" id="ARBA00022556"/>
    </source>
</evidence>
<evidence type="ECO:0000256" key="1">
    <source>
        <dbReference type="ARBA" id="ARBA00002056"/>
    </source>
</evidence>
<evidence type="ECO:0000256" key="7">
    <source>
        <dbReference type="ARBA" id="ARBA00022676"/>
    </source>
</evidence>
<accession>A0ABU9YVQ2</accession>
<proteinExistence type="inferred from homology"/>
<sequence>MRIAMVAGEASGDLLASHLMRALRQHLPQLKFCGIGGPKMEAEGFEAWWPAETLAVNGYVDALKRYRELSGIRKQVLKRLKADPPDLFIGVDAPDFNLWLEEKLRGAGVPTVHYISPSIWAWRGKRVFKVKRAADCVLCLFPFEPALYARHGVQAHFVGHPLADEFPLHSDQAGARELLGLAPDARIVAMLPGSRNGEVSRLADSFVATAQRLYESDSTLRFLVPMVTRHTREIFEAAIYRAQAQDLPIRILFGHSHDAMRAADVVLVASGTATLEAALLKRPMVIAYRLANLSYQIMKRLAYLPYVGLPNILAREMLVPEFIQDAVDPAAMAAAIEKWLYDREACRALSERFDTMHQSLRQGHAERAAQAILPLLRRR</sequence>
<dbReference type="PANTHER" id="PTHR30372:SF4">
    <property type="entry name" value="LIPID-A-DISACCHARIDE SYNTHASE, MITOCHONDRIAL-RELATED"/>
    <property type="match status" value="1"/>
</dbReference>
<keyword evidence="6 11" id="KW-0441">Lipid A biosynthesis</keyword>
<name>A0ABU9YVQ2_9RHOO</name>
<keyword evidence="13" id="KW-1185">Reference proteome</keyword>
<dbReference type="EMBL" id="JBDIVE010000002">
    <property type="protein sequence ID" value="MEN3067809.1"/>
    <property type="molecule type" value="Genomic_DNA"/>
</dbReference>
<keyword evidence="7 11" id="KW-0328">Glycosyltransferase</keyword>
<evidence type="ECO:0000256" key="2">
    <source>
        <dbReference type="ARBA" id="ARBA00007868"/>
    </source>
</evidence>
<evidence type="ECO:0000256" key="4">
    <source>
        <dbReference type="ARBA" id="ARBA00020902"/>
    </source>
</evidence>
<dbReference type="Gene3D" id="3.40.50.2000">
    <property type="entry name" value="Glycogen Phosphorylase B"/>
    <property type="match status" value="1"/>
</dbReference>
<evidence type="ECO:0000256" key="8">
    <source>
        <dbReference type="ARBA" id="ARBA00022679"/>
    </source>
</evidence>
<dbReference type="HAMAP" id="MF_00392">
    <property type="entry name" value="LpxB"/>
    <property type="match status" value="1"/>
</dbReference>
<comment type="function">
    <text evidence="1 11">Condensation of UDP-2,3-diacylglucosamine and 2,3-diacylglucosamine-1-phosphate to form lipid A disaccharide, a precursor of lipid A, a phosphorylated glycolipid that anchors the lipopolysaccharide to the outer membrane of the cell.</text>
</comment>
<comment type="similarity">
    <text evidence="2 11">Belongs to the LpxB family.</text>
</comment>
<comment type="caution">
    <text evidence="12">The sequence shown here is derived from an EMBL/GenBank/DDBJ whole genome shotgun (WGS) entry which is preliminary data.</text>
</comment>
<dbReference type="EC" id="2.4.1.182" evidence="3 11"/>
<dbReference type="SUPFAM" id="SSF53756">
    <property type="entry name" value="UDP-Glycosyltransferase/glycogen phosphorylase"/>
    <property type="match status" value="1"/>
</dbReference>
<evidence type="ECO:0000313" key="12">
    <source>
        <dbReference type="EMBL" id="MEN3067809.1"/>
    </source>
</evidence>
<protein>
    <recommendedName>
        <fullName evidence="4 11">Lipid-A-disaccharide synthase</fullName>
        <ecNumber evidence="3 11">2.4.1.182</ecNumber>
    </recommendedName>
</protein>
<comment type="pathway">
    <text evidence="11">Bacterial outer membrane biogenesis; LPS lipid A biosynthesis.</text>
</comment>
<dbReference type="RefSeq" id="WP_345918574.1">
    <property type="nucleotide sequence ID" value="NZ_JBDIVE010000002.1"/>
</dbReference>
<dbReference type="InterPro" id="IPR003835">
    <property type="entry name" value="Glyco_trans_19"/>
</dbReference>
<keyword evidence="5 11" id="KW-0444">Lipid biosynthesis</keyword>